<evidence type="ECO:0000313" key="1">
    <source>
        <dbReference type="EMBL" id="KAK1655273.1"/>
    </source>
</evidence>
<dbReference type="RefSeq" id="XP_060451317.1">
    <property type="nucleotide sequence ID" value="XM_060589212.1"/>
</dbReference>
<sequence>RILHGCKEHPCPRVVLCDASAASWRPSALVMLRIRWVSLSQLDAATLLSLYRLDQHEVAARESLTELNGFDRGLLMPQSRCISRSRLRSRLT</sequence>
<organism evidence="1 2">
    <name type="scientific">Colletotrichum phormii</name>
    <dbReference type="NCBI Taxonomy" id="359342"/>
    <lineage>
        <taxon>Eukaryota</taxon>
        <taxon>Fungi</taxon>
        <taxon>Dikarya</taxon>
        <taxon>Ascomycota</taxon>
        <taxon>Pezizomycotina</taxon>
        <taxon>Sordariomycetes</taxon>
        <taxon>Hypocreomycetidae</taxon>
        <taxon>Glomerellales</taxon>
        <taxon>Glomerellaceae</taxon>
        <taxon>Colletotrichum</taxon>
        <taxon>Colletotrichum acutatum species complex</taxon>
    </lineage>
</organism>
<proteinExistence type="predicted"/>
<name>A0AAJ0A2I0_9PEZI</name>
<dbReference type="GeneID" id="85474074"/>
<feature type="non-terminal residue" evidence="1">
    <location>
        <position position="1"/>
    </location>
</feature>
<protein>
    <submittedName>
        <fullName evidence="1">Uncharacterized protein</fullName>
    </submittedName>
</protein>
<gene>
    <name evidence="1" type="ORF">BDP81DRAFT_412364</name>
</gene>
<dbReference type="AlphaFoldDB" id="A0AAJ0A2I0"/>
<accession>A0AAJ0A2I0</accession>
<comment type="caution">
    <text evidence="1">The sequence shown here is derived from an EMBL/GenBank/DDBJ whole genome shotgun (WGS) entry which is preliminary data.</text>
</comment>
<keyword evidence="2" id="KW-1185">Reference proteome</keyword>
<dbReference type="Proteomes" id="UP001243989">
    <property type="component" value="Unassembled WGS sequence"/>
</dbReference>
<dbReference type="EMBL" id="JAHMHQ010000001">
    <property type="protein sequence ID" value="KAK1655273.1"/>
    <property type="molecule type" value="Genomic_DNA"/>
</dbReference>
<evidence type="ECO:0000313" key="2">
    <source>
        <dbReference type="Proteomes" id="UP001243989"/>
    </source>
</evidence>
<reference evidence="1" key="1">
    <citation type="submission" date="2021-06" db="EMBL/GenBank/DDBJ databases">
        <title>Comparative genomics, transcriptomics and evolutionary studies reveal genomic signatures of adaptation to plant cell wall in hemibiotrophic fungi.</title>
        <authorList>
            <consortium name="DOE Joint Genome Institute"/>
            <person name="Baroncelli R."/>
            <person name="Diaz J.F."/>
            <person name="Benocci T."/>
            <person name="Peng M."/>
            <person name="Battaglia E."/>
            <person name="Haridas S."/>
            <person name="Andreopoulos W."/>
            <person name="Labutti K."/>
            <person name="Pangilinan J."/>
            <person name="Floch G.L."/>
            <person name="Makela M.R."/>
            <person name="Henrissat B."/>
            <person name="Grigoriev I.V."/>
            <person name="Crouch J.A."/>
            <person name="De Vries R.P."/>
            <person name="Sukno S.A."/>
            <person name="Thon M.R."/>
        </authorList>
    </citation>
    <scope>NUCLEOTIDE SEQUENCE</scope>
    <source>
        <strain evidence="1">CBS 102054</strain>
    </source>
</reference>